<keyword evidence="2" id="KW-0472">Membrane</keyword>
<feature type="region of interest" description="Disordered" evidence="1">
    <location>
        <begin position="11"/>
        <end position="82"/>
    </location>
</feature>
<feature type="transmembrane region" description="Helical" evidence="2">
    <location>
        <begin position="155"/>
        <end position="180"/>
    </location>
</feature>
<keyword evidence="2" id="KW-0812">Transmembrane</keyword>
<feature type="compositionally biased region" description="Polar residues" evidence="1">
    <location>
        <begin position="33"/>
        <end position="47"/>
    </location>
</feature>
<evidence type="ECO:0000313" key="3">
    <source>
        <dbReference type="EMBL" id="OAX78586.1"/>
    </source>
</evidence>
<evidence type="ECO:0000256" key="1">
    <source>
        <dbReference type="SAM" id="MobiDB-lite"/>
    </source>
</evidence>
<dbReference type="EMBL" id="LGUA01001426">
    <property type="protein sequence ID" value="OAX78586.1"/>
    <property type="molecule type" value="Genomic_DNA"/>
</dbReference>
<comment type="caution">
    <text evidence="3">The sequence shown here is derived from an EMBL/GenBank/DDBJ whole genome shotgun (WGS) entry which is preliminary data.</text>
</comment>
<evidence type="ECO:0000256" key="2">
    <source>
        <dbReference type="SAM" id="Phobius"/>
    </source>
</evidence>
<name>A0A1B7NPI5_9EURO</name>
<accession>A0A1B7NPI5</accession>
<dbReference type="AlphaFoldDB" id="A0A1B7NPI5"/>
<keyword evidence="2" id="KW-1133">Transmembrane helix</keyword>
<organism evidence="3 4">
    <name type="scientific">Emergomyces africanus</name>
    <dbReference type="NCBI Taxonomy" id="1955775"/>
    <lineage>
        <taxon>Eukaryota</taxon>
        <taxon>Fungi</taxon>
        <taxon>Dikarya</taxon>
        <taxon>Ascomycota</taxon>
        <taxon>Pezizomycotina</taxon>
        <taxon>Eurotiomycetes</taxon>
        <taxon>Eurotiomycetidae</taxon>
        <taxon>Onygenales</taxon>
        <taxon>Ajellomycetaceae</taxon>
        <taxon>Emergomyces</taxon>
    </lineage>
</organism>
<gene>
    <name evidence="3" type="ORF">ACJ72_07104</name>
</gene>
<dbReference type="Proteomes" id="UP000091918">
    <property type="component" value="Unassembled WGS sequence"/>
</dbReference>
<protein>
    <submittedName>
        <fullName evidence="3">Uncharacterized protein</fullName>
    </submittedName>
</protein>
<keyword evidence="4" id="KW-1185">Reference proteome</keyword>
<evidence type="ECO:0000313" key="4">
    <source>
        <dbReference type="Proteomes" id="UP000091918"/>
    </source>
</evidence>
<dbReference type="OrthoDB" id="5387214at2759"/>
<sequence>MASISHDVKAVEAGFDPYSPIQQQLTPAEEFDPNTTNNLSPWGTQEDSLLPSPNPCHRAPGSPAGSDFDPSRGAKPLSPFYTHPTTRTSLEQLRSESQACYQGYKLHDAENGYQMPVKPSIDGQGSDKGLWGFCTNNNKHKKSKWLGRLSRRRRLAVKGLIALVIAGGMVGIGLGISIALGGGVWKSKNQQAEIPRPG</sequence>
<proteinExistence type="predicted"/>
<reference evidence="3 4" key="1">
    <citation type="submission" date="2015-07" db="EMBL/GenBank/DDBJ databases">
        <title>Emmonsia species relationships and genome sequence.</title>
        <authorList>
            <person name="Cuomo C.A."/>
            <person name="Schwartz I.S."/>
            <person name="Kenyon C."/>
            <person name="de Hoog G.S."/>
            <person name="Govender N.P."/>
            <person name="Botha A."/>
            <person name="Moreno L."/>
            <person name="de Vries M."/>
            <person name="Munoz J.F."/>
            <person name="Stielow J.B."/>
        </authorList>
    </citation>
    <scope>NUCLEOTIDE SEQUENCE [LARGE SCALE GENOMIC DNA]</scope>
    <source>
        <strain evidence="3 4">CBS 136260</strain>
    </source>
</reference>